<dbReference type="InterPro" id="IPR027385">
    <property type="entry name" value="Beta-barrel_OMP"/>
</dbReference>
<feature type="signal peptide" evidence="2">
    <location>
        <begin position="1"/>
        <end position="22"/>
    </location>
</feature>
<organism evidence="4 5">
    <name type="scientific">Pseudoalteromonas amylolytica</name>
    <dbReference type="NCBI Taxonomy" id="1859457"/>
    <lineage>
        <taxon>Bacteria</taxon>
        <taxon>Pseudomonadati</taxon>
        <taxon>Pseudomonadota</taxon>
        <taxon>Gammaproteobacteria</taxon>
        <taxon>Alteromonadales</taxon>
        <taxon>Pseudoalteromonadaceae</taxon>
        <taxon>Pseudoalteromonas</taxon>
    </lineage>
</organism>
<proteinExistence type="predicted"/>
<comment type="caution">
    <text evidence="4">The sequence shown here is derived from an EMBL/GenBank/DDBJ whole genome shotgun (WGS) entry which is preliminary data.</text>
</comment>
<dbReference type="AlphaFoldDB" id="A0A1S1N0D2"/>
<dbReference type="Proteomes" id="UP000179786">
    <property type="component" value="Unassembled WGS sequence"/>
</dbReference>
<keyword evidence="1 2" id="KW-0732">Signal</keyword>
<evidence type="ECO:0000259" key="3">
    <source>
        <dbReference type="Pfam" id="PF13505"/>
    </source>
</evidence>
<feature type="domain" description="Outer membrane protein beta-barrel" evidence="3">
    <location>
        <begin position="9"/>
        <end position="197"/>
    </location>
</feature>
<dbReference type="Pfam" id="PF13505">
    <property type="entry name" value="OMP_b-brl"/>
    <property type="match status" value="1"/>
</dbReference>
<protein>
    <recommendedName>
        <fullName evidence="3">Outer membrane protein beta-barrel domain-containing protein</fullName>
    </recommendedName>
</protein>
<dbReference type="RefSeq" id="WP_070985401.1">
    <property type="nucleotide sequence ID" value="NZ_MKJU01000025.1"/>
</dbReference>
<dbReference type="EMBL" id="MKJU01000025">
    <property type="protein sequence ID" value="OHU91486.1"/>
    <property type="molecule type" value="Genomic_DNA"/>
</dbReference>
<evidence type="ECO:0000256" key="1">
    <source>
        <dbReference type="ARBA" id="ARBA00022729"/>
    </source>
</evidence>
<evidence type="ECO:0000313" key="5">
    <source>
        <dbReference type="Proteomes" id="UP000179786"/>
    </source>
</evidence>
<dbReference type="SUPFAM" id="SSF56925">
    <property type="entry name" value="OMPA-like"/>
    <property type="match status" value="1"/>
</dbReference>
<gene>
    <name evidence="4" type="ORF">BET10_11795</name>
</gene>
<sequence length="197" mass="21457">MKKSVLPVIFLSTLSLASTAQAEQADNQWFWGANISSDSIDSDIENIGSEKATGFGLFVGKQFNEHWSVMGGYKKFGSPTYNIHNVCVTGFGPSETICRAINIDLDLNSLYVKSRLKNTFDNGFMVFADIAINSWNADATASYAGYAGSGDVSGNDFSFGAGVGYQNDRHEYTLGFESYDFDGTDITSISVSYSYSF</sequence>
<accession>A0A1S1N0D2</accession>
<evidence type="ECO:0000256" key="2">
    <source>
        <dbReference type="SAM" id="SignalP"/>
    </source>
</evidence>
<reference evidence="4 5" key="1">
    <citation type="submission" date="2016-09" db="EMBL/GenBank/DDBJ databases">
        <title>Pseudoalteromonas amylolytica sp. nov., isolated from the surface seawater.</title>
        <authorList>
            <person name="Wu Y.-H."/>
            <person name="Cheng H."/>
            <person name="Jin X.-B."/>
            <person name="Wang C.-S."/>
            <person name="Xu X.-W."/>
        </authorList>
    </citation>
    <scope>NUCLEOTIDE SEQUENCE [LARGE SCALE GENOMIC DNA]</scope>
    <source>
        <strain evidence="4 5">JW1</strain>
    </source>
</reference>
<dbReference type="InterPro" id="IPR011250">
    <property type="entry name" value="OMP/PagP_B-barrel"/>
</dbReference>
<dbReference type="Gene3D" id="2.40.160.20">
    <property type="match status" value="1"/>
</dbReference>
<keyword evidence="5" id="KW-1185">Reference proteome</keyword>
<evidence type="ECO:0000313" key="4">
    <source>
        <dbReference type="EMBL" id="OHU91486.1"/>
    </source>
</evidence>
<feature type="chain" id="PRO_5010214930" description="Outer membrane protein beta-barrel domain-containing protein" evidence="2">
    <location>
        <begin position="23"/>
        <end position="197"/>
    </location>
</feature>
<name>A0A1S1N0D2_9GAMM</name>